<sequence length="176" mass="19949">MENLSVVQQIISGDPIRWRLLHLVHFLGLPDCWIGAGFVRNAIWDHLHGRNVSPLSTDVDVIWFDPQRCAASYDHAAQAALQQLDPTVQWSVKNQARMHTRNGDRPYLSSNDAMRYWPETATAVAVRLGPGDTCEVAAPLGLDDLFRLIIRPTPRFSTEKLDIFQDRFSAKNWLAT</sequence>
<dbReference type="Proteomes" id="UP000634530">
    <property type="component" value="Chromosome"/>
</dbReference>
<dbReference type="PANTHER" id="PTHR39166">
    <property type="entry name" value="BLL1166 PROTEIN"/>
    <property type="match status" value="1"/>
</dbReference>
<dbReference type="AlphaFoldDB" id="A0A9E6TV54"/>
<dbReference type="EMBL" id="CP077093">
    <property type="protein sequence ID" value="QXI31544.1"/>
    <property type="molecule type" value="Genomic_DNA"/>
</dbReference>
<dbReference type="InterPro" id="IPR009267">
    <property type="entry name" value="NTP_transf_6"/>
</dbReference>
<keyword evidence="2" id="KW-1185">Reference proteome</keyword>
<name>A0A9E6TV54_9PSED</name>
<organism evidence="1 2">
    <name type="scientific">Pseudomonas vanderleydeniana</name>
    <dbReference type="NCBI Taxonomy" id="2745495"/>
    <lineage>
        <taxon>Bacteria</taxon>
        <taxon>Pseudomonadati</taxon>
        <taxon>Pseudomonadota</taxon>
        <taxon>Gammaproteobacteria</taxon>
        <taxon>Pseudomonadales</taxon>
        <taxon>Pseudomonadaceae</taxon>
        <taxon>Pseudomonas</taxon>
    </lineage>
</organism>
<reference evidence="1 2" key="2">
    <citation type="journal article" date="2021" name="Microorganisms">
        <title>The Ever-Expanding Pseudomonas Genus: Description of 43 New Species and Partition of the Pseudomonas putida Group.</title>
        <authorList>
            <person name="Girard L."/>
            <person name="Lood C."/>
            <person name="Hofte M."/>
            <person name="Vandamme P."/>
            <person name="Rokni-Zadeh H."/>
            <person name="van Noort V."/>
            <person name="Lavigne R."/>
            <person name="De Mot R."/>
        </authorList>
    </citation>
    <scope>NUCLEOTIDE SEQUENCE [LARGE SCALE GENOMIC DNA]</scope>
    <source>
        <strain evidence="1 2">RW8P3</strain>
    </source>
</reference>
<proteinExistence type="predicted"/>
<accession>A0A9E6TV54</accession>
<dbReference type="PANTHER" id="PTHR39166:SF1">
    <property type="entry name" value="BLL1166 PROTEIN"/>
    <property type="match status" value="1"/>
</dbReference>
<evidence type="ECO:0000313" key="2">
    <source>
        <dbReference type="Proteomes" id="UP000634530"/>
    </source>
</evidence>
<protein>
    <submittedName>
        <fullName evidence="1">Nucleotidyltransferase family protein</fullName>
    </submittedName>
</protein>
<gene>
    <name evidence="1" type="ORF">HU752_019135</name>
</gene>
<evidence type="ECO:0000313" key="1">
    <source>
        <dbReference type="EMBL" id="QXI31544.1"/>
    </source>
</evidence>
<dbReference type="Pfam" id="PF06042">
    <property type="entry name" value="NTP_transf_6"/>
    <property type="match status" value="1"/>
</dbReference>
<reference evidence="1 2" key="1">
    <citation type="journal article" date="2020" name="Microorganisms">
        <title>Reliable Identification of Environmental Pseudomonas Isolates Using the rpoD Gene.</title>
        <authorList>
            <consortium name="The Broad Institute Genome Sequencing Platform"/>
            <person name="Girard L."/>
            <person name="Lood C."/>
            <person name="Rokni-Zadeh H."/>
            <person name="van Noort V."/>
            <person name="Lavigne R."/>
            <person name="De Mot R."/>
        </authorList>
    </citation>
    <scope>NUCLEOTIDE SEQUENCE [LARGE SCALE GENOMIC DNA]</scope>
    <source>
        <strain evidence="1 2">RW8P3</strain>
    </source>
</reference>
<dbReference type="KEGG" id="pvw:HU752_019135"/>